<dbReference type="InterPro" id="IPR013785">
    <property type="entry name" value="Aldolase_TIM"/>
</dbReference>
<dbReference type="GO" id="GO:0009423">
    <property type="term" value="P:chorismate biosynthetic process"/>
    <property type="evidence" value="ECO:0007669"/>
    <property type="project" value="UniProtKB-UniRule"/>
</dbReference>
<feature type="binding site" evidence="5">
    <location>
        <begin position="52"/>
        <end position="54"/>
    </location>
    <ligand>
        <name>3-dehydroquinate</name>
        <dbReference type="ChEBI" id="CHEBI:32364"/>
    </ligand>
</feature>
<dbReference type="GO" id="GO:0046279">
    <property type="term" value="P:3,4-dihydroxybenzoate biosynthetic process"/>
    <property type="evidence" value="ECO:0007669"/>
    <property type="project" value="TreeGrafter"/>
</dbReference>
<reference evidence="6 7" key="1">
    <citation type="submission" date="2019-09" db="EMBL/GenBank/DDBJ databases">
        <title>Bacillus ochoae sp. nov., Paenibacillus whitsoniae sp. nov., Paenibacillus spiritus sp. nov. Isolated from the Mars Exploration Rover during spacecraft assembly.</title>
        <authorList>
            <person name="Seuylemezian A."/>
            <person name="Vaishampayan P."/>
        </authorList>
    </citation>
    <scope>NUCLEOTIDE SEQUENCE [LARGE SCALE GENOMIC DNA]</scope>
    <source>
        <strain evidence="6 7">MER_111</strain>
    </source>
</reference>
<evidence type="ECO:0000313" key="7">
    <source>
        <dbReference type="Proteomes" id="UP000367750"/>
    </source>
</evidence>
<dbReference type="Pfam" id="PF01487">
    <property type="entry name" value="DHquinase_I"/>
    <property type="match status" value="1"/>
</dbReference>
<comment type="subunit">
    <text evidence="5">Homodimer.</text>
</comment>
<evidence type="ECO:0000256" key="4">
    <source>
        <dbReference type="ARBA" id="ARBA00023270"/>
    </source>
</evidence>
<feature type="active site" description="Proton donor/acceptor" evidence="5">
    <location>
        <position position="150"/>
    </location>
</feature>
<dbReference type="AlphaFoldDB" id="A0A5J5G991"/>
<dbReference type="PANTHER" id="PTHR43699:SF1">
    <property type="entry name" value="3-DEHYDROQUINATE DEHYDRATASE"/>
    <property type="match status" value="1"/>
</dbReference>
<dbReference type="GO" id="GO:0003855">
    <property type="term" value="F:3-dehydroquinate dehydratase activity"/>
    <property type="evidence" value="ECO:0007669"/>
    <property type="project" value="UniProtKB-UniRule"/>
</dbReference>
<proteinExistence type="inferred from homology"/>
<gene>
    <name evidence="5 6" type="primary">aroD</name>
    <name evidence="6" type="ORF">F4V43_10555</name>
</gene>
<accession>A0A5J5G991</accession>
<feature type="active site" description="Schiff-base intermediate with substrate" evidence="5">
    <location>
        <position position="177"/>
    </location>
</feature>
<dbReference type="SUPFAM" id="SSF51569">
    <property type="entry name" value="Aldolase"/>
    <property type="match status" value="1"/>
</dbReference>
<feature type="binding site" evidence="5">
    <location>
        <position position="239"/>
    </location>
    <ligand>
        <name>3-dehydroquinate</name>
        <dbReference type="ChEBI" id="CHEBI:32364"/>
    </ligand>
</feature>
<feature type="binding site" evidence="5">
    <location>
        <position position="27"/>
    </location>
    <ligand>
        <name>3-dehydroquinate</name>
        <dbReference type="ChEBI" id="CHEBI:32364"/>
    </ligand>
</feature>
<dbReference type="CDD" id="cd00502">
    <property type="entry name" value="DHQase_I"/>
    <property type="match status" value="1"/>
</dbReference>
<dbReference type="FunFam" id="3.20.20.70:FF:000047">
    <property type="entry name" value="3-dehydroquinate dehydratase"/>
    <property type="match status" value="1"/>
</dbReference>
<dbReference type="GO" id="GO:0009073">
    <property type="term" value="P:aromatic amino acid family biosynthetic process"/>
    <property type="evidence" value="ECO:0007669"/>
    <property type="project" value="UniProtKB-KW"/>
</dbReference>
<comment type="similarity">
    <text evidence="5">Belongs to the type-I 3-dehydroquinase family.</text>
</comment>
<dbReference type="Proteomes" id="UP000367750">
    <property type="component" value="Unassembled WGS sequence"/>
</dbReference>
<name>A0A5J5G991_9BACL</name>
<dbReference type="GO" id="GO:0008652">
    <property type="term" value="P:amino acid biosynthetic process"/>
    <property type="evidence" value="ECO:0007669"/>
    <property type="project" value="UniProtKB-KW"/>
</dbReference>
<evidence type="ECO:0000256" key="3">
    <source>
        <dbReference type="ARBA" id="ARBA00023239"/>
    </source>
</evidence>
<protein>
    <recommendedName>
        <fullName evidence="5">3-dehydroquinate dehydratase</fullName>
        <shortName evidence="5">3-dehydroquinase</shortName>
        <ecNumber evidence="5">4.2.1.10</ecNumber>
    </recommendedName>
    <alternativeName>
        <fullName evidence="5">Type I DHQase</fullName>
    </alternativeName>
    <alternativeName>
        <fullName evidence="5">Type I dehydroquinase</fullName>
        <shortName evidence="5">DHQ1</shortName>
    </alternativeName>
</protein>
<dbReference type="HAMAP" id="MF_00214">
    <property type="entry name" value="AroD"/>
    <property type="match status" value="1"/>
</dbReference>
<comment type="caution">
    <text evidence="6">The sequence shown here is derived from an EMBL/GenBank/DDBJ whole genome shotgun (WGS) entry which is preliminary data.</text>
</comment>
<dbReference type="InterPro" id="IPR001381">
    <property type="entry name" value="DHquinase_I"/>
</dbReference>
<evidence type="ECO:0000313" key="6">
    <source>
        <dbReference type="EMBL" id="KAA9004759.1"/>
    </source>
</evidence>
<dbReference type="Gene3D" id="3.20.20.70">
    <property type="entry name" value="Aldolase class I"/>
    <property type="match status" value="1"/>
</dbReference>
<dbReference type="InterPro" id="IPR050146">
    <property type="entry name" value="Type-I_3-dehydroquinase"/>
</dbReference>
<comment type="pathway">
    <text evidence="5">Metabolic intermediate biosynthesis; chorismate biosynthesis; chorismate from D-erythrose 4-phosphate and phosphoenolpyruvate: step 3/7.</text>
</comment>
<dbReference type="OrthoDB" id="9813659at2"/>
<dbReference type="UniPathway" id="UPA00053">
    <property type="reaction ID" value="UER00086"/>
</dbReference>
<organism evidence="6 7">
    <name type="scientific">Paenibacillus spiritus</name>
    <dbReference type="NCBI Taxonomy" id="2496557"/>
    <lineage>
        <taxon>Bacteria</taxon>
        <taxon>Bacillati</taxon>
        <taxon>Bacillota</taxon>
        <taxon>Bacilli</taxon>
        <taxon>Bacillales</taxon>
        <taxon>Paenibacillaceae</taxon>
        <taxon>Paenibacillus</taxon>
    </lineage>
</organism>
<keyword evidence="4 5" id="KW-0704">Schiff base</keyword>
<evidence type="ECO:0000256" key="2">
    <source>
        <dbReference type="ARBA" id="ARBA00023141"/>
    </source>
</evidence>
<evidence type="ECO:0000256" key="1">
    <source>
        <dbReference type="ARBA" id="ARBA00001864"/>
    </source>
</evidence>
<feature type="binding site" evidence="5">
    <location>
        <position position="88"/>
    </location>
    <ligand>
        <name>3-dehydroquinate</name>
        <dbReference type="ChEBI" id="CHEBI:32364"/>
    </ligand>
</feature>
<dbReference type="NCBIfam" id="TIGR01093">
    <property type="entry name" value="aroD"/>
    <property type="match status" value="1"/>
</dbReference>
<feature type="binding site" evidence="5">
    <location>
        <position position="243"/>
    </location>
    <ligand>
        <name>3-dehydroquinate</name>
        <dbReference type="ChEBI" id="CHEBI:32364"/>
    </ligand>
</feature>
<keyword evidence="7" id="KW-1185">Reference proteome</keyword>
<keyword evidence="2 5" id="KW-0057">Aromatic amino acid biosynthesis</keyword>
<dbReference type="PANTHER" id="PTHR43699">
    <property type="entry name" value="3-DEHYDROQUINATE DEHYDRATASE"/>
    <property type="match status" value="1"/>
</dbReference>
<dbReference type="EMBL" id="VYKK01000013">
    <property type="protein sequence ID" value="KAA9004759.1"/>
    <property type="molecule type" value="Genomic_DNA"/>
</dbReference>
<comment type="function">
    <text evidence="5">Involved in the third step of the chorismate pathway, which leads to the biosynthesis of aromatic amino acids. Catalyzes the cis-dehydration of 3-dehydroquinate (DHQ) and introduces the first double bond of the aromatic ring to yield 3-dehydroshikimate.</text>
</comment>
<evidence type="ECO:0000256" key="5">
    <source>
        <dbReference type="HAMAP-Rule" id="MF_00214"/>
    </source>
</evidence>
<keyword evidence="5" id="KW-0028">Amino-acid biosynthesis</keyword>
<comment type="catalytic activity">
    <reaction evidence="1 5">
        <text>3-dehydroquinate = 3-dehydroshikimate + H2O</text>
        <dbReference type="Rhea" id="RHEA:21096"/>
        <dbReference type="ChEBI" id="CHEBI:15377"/>
        <dbReference type="ChEBI" id="CHEBI:16630"/>
        <dbReference type="ChEBI" id="CHEBI:32364"/>
        <dbReference type="EC" id="4.2.1.10"/>
    </reaction>
</comment>
<keyword evidence="3 5" id="KW-0456">Lyase</keyword>
<dbReference type="EC" id="4.2.1.10" evidence="5"/>
<feature type="binding site" evidence="5">
    <location>
        <position position="220"/>
    </location>
    <ligand>
        <name>3-dehydroquinate</name>
        <dbReference type="ChEBI" id="CHEBI:32364"/>
    </ligand>
</feature>
<sequence length="260" mass="27096">MVEGKEHSALQVRGVVIGEGQPKICVSLTEKTAGRLLEEAGAAAALGPDLIEWRVDHFEGCTSVEAALSVLAGIRSAIADLPLVFTFRSLREGGQREIAAGHYAALNRAAAASGLADLVDIELFSGGEETIGSLIGEIRSAGAKTIVSNHDFGGTPPAEEMMRRLELALRLGGDLPKIAVMPQAPRDVLKLLETTVLMRERYPGQPVITMSMAGLGAVTRIAGEVFGSAVTFAAAGVPSAPGQLPLPDVRRTLELLGAGL</sequence>